<dbReference type="Pfam" id="PF00176">
    <property type="entry name" value="SNF2-rel_dom"/>
    <property type="match status" value="1"/>
</dbReference>
<evidence type="ECO:0000259" key="4">
    <source>
        <dbReference type="PROSITE" id="PS50966"/>
    </source>
</evidence>
<reference evidence="7" key="1">
    <citation type="submission" date="2020-07" db="EMBL/GenBank/DDBJ databases">
        <title>Huge and variable diversity of episymbiotic CPR bacteria and DPANN archaea in groundwater ecosystems.</title>
        <authorList>
            <person name="He C.Y."/>
            <person name="Keren R."/>
            <person name="Whittaker M."/>
            <person name="Farag I.F."/>
            <person name="Doudna J."/>
            <person name="Cate J.H.D."/>
            <person name="Banfield J.F."/>
        </authorList>
    </citation>
    <scope>NUCLEOTIDE SEQUENCE</scope>
    <source>
        <strain evidence="7">NC_groundwater_1813_Pr3_B-0.1um_71_17</strain>
    </source>
</reference>
<dbReference type="EMBL" id="JACRIW010000023">
    <property type="protein sequence ID" value="MBI5168440.1"/>
    <property type="molecule type" value="Genomic_DNA"/>
</dbReference>
<keyword evidence="7" id="KW-0067">ATP-binding</keyword>
<proteinExistence type="predicted"/>
<feature type="region of interest" description="Disordered" evidence="3">
    <location>
        <begin position="547"/>
        <end position="592"/>
    </location>
</feature>
<evidence type="ECO:0000259" key="6">
    <source>
        <dbReference type="PROSITE" id="PS51194"/>
    </source>
</evidence>
<keyword evidence="7" id="KW-0547">Nucleotide-binding</keyword>
<name>A0A933SBX9_UNCEI</name>
<dbReference type="Pfam" id="PF00271">
    <property type="entry name" value="Helicase_C"/>
    <property type="match status" value="1"/>
</dbReference>
<evidence type="ECO:0000256" key="2">
    <source>
        <dbReference type="PROSITE-ProRule" id="PRU00325"/>
    </source>
</evidence>
<evidence type="ECO:0000256" key="3">
    <source>
        <dbReference type="SAM" id="MobiDB-lite"/>
    </source>
</evidence>
<organism evidence="7 8">
    <name type="scientific">Eiseniibacteriota bacterium</name>
    <dbReference type="NCBI Taxonomy" id="2212470"/>
    <lineage>
        <taxon>Bacteria</taxon>
        <taxon>Candidatus Eiseniibacteriota</taxon>
    </lineage>
</organism>
<dbReference type="Gene3D" id="3.40.50.300">
    <property type="entry name" value="P-loop containing nucleotide triphosphate hydrolases"/>
    <property type="match status" value="1"/>
</dbReference>
<accession>A0A933SBX9</accession>
<dbReference type="CDD" id="cd18793">
    <property type="entry name" value="SF2_C_SNF"/>
    <property type="match status" value="1"/>
</dbReference>
<feature type="compositionally biased region" description="Low complexity" evidence="3">
    <location>
        <begin position="581"/>
        <end position="591"/>
    </location>
</feature>
<evidence type="ECO:0000313" key="7">
    <source>
        <dbReference type="EMBL" id="MBI5168440.1"/>
    </source>
</evidence>
<dbReference type="SMART" id="SM00490">
    <property type="entry name" value="HELICc"/>
    <property type="match status" value="1"/>
</dbReference>
<dbReference type="InterPro" id="IPR000330">
    <property type="entry name" value="SNF2_N"/>
</dbReference>
<dbReference type="SMART" id="SM00487">
    <property type="entry name" value="DEXDc"/>
    <property type="match status" value="1"/>
</dbReference>
<dbReference type="InterPro" id="IPR049730">
    <property type="entry name" value="SNF2/RAD54-like_C"/>
</dbReference>
<keyword evidence="2" id="KW-0862">Zinc</keyword>
<dbReference type="Proteomes" id="UP000696931">
    <property type="component" value="Unassembled WGS sequence"/>
</dbReference>
<dbReference type="InterPro" id="IPR001650">
    <property type="entry name" value="Helicase_C-like"/>
</dbReference>
<dbReference type="GO" id="GO:0004386">
    <property type="term" value="F:helicase activity"/>
    <property type="evidence" value="ECO:0007669"/>
    <property type="project" value="UniProtKB-KW"/>
</dbReference>
<protein>
    <submittedName>
        <fullName evidence="7">DEAD/DEAH box helicase</fullName>
    </submittedName>
</protein>
<dbReference type="PANTHER" id="PTHR10799">
    <property type="entry name" value="SNF2/RAD54 HELICASE FAMILY"/>
    <property type="match status" value="1"/>
</dbReference>
<dbReference type="InterPro" id="IPR038718">
    <property type="entry name" value="SNF2-like_sf"/>
</dbReference>
<feature type="domain" description="Helicase ATP-binding" evidence="5">
    <location>
        <begin position="825"/>
        <end position="991"/>
    </location>
</feature>
<dbReference type="InterPro" id="IPR014001">
    <property type="entry name" value="Helicase_ATP-bd"/>
</dbReference>
<evidence type="ECO:0000313" key="8">
    <source>
        <dbReference type="Proteomes" id="UP000696931"/>
    </source>
</evidence>
<keyword evidence="2" id="KW-0863">Zinc-finger</keyword>
<dbReference type="GO" id="GO:0005524">
    <property type="term" value="F:ATP binding"/>
    <property type="evidence" value="ECO:0007669"/>
    <property type="project" value="InterPro"/>
</dbReference>
<dbReference type="GO" id="GO:0008270">
    <property type="term" value="F:zinc ion binding"/>
    <property type="evidence" value="ECO:0007669"/>
    <property type="project" value="UniProtKB-KW"/>
</dbReference>
<keyword evidence="2" id="KW-0479">Metal-binding</keyword>
<evidence type="ECO:0000256" key="1">
    <source>
        <dbReference type="ARBA" id="ARBA00022801"/>
    </source>
</evidence>
<feature type="domain" description="SWIM-type" evidence="4">
    <location>
        <begin position="64"/>
        <end position="98"/>
    </location>
</feature>
<keyword evidence="7" id="KW-0347">Helicase</keyword>
<dbReference type="SUPFAM" id="SSF52540">
    <property type="entry name" value="P-loop containing nucleoside triphosphate hydrolases"/>
    <property type="match status" value="2"/>
</dbReference>
<feature type="region of interest" description="Disordered" evidence="3">
    <location>
        <begin position="123"/>
        <end position="148"/>
    </location>
</feature>
<dbReference type="PROSITE" id="PS51194">
    <property type="entry name" value="HELICASE_CTER"/>
    <property type="match status" value="1"/>
</dbReference>
<sequence>MDTLPLDIARTLSARSAQELAEALLAFPATVRTRGEDYALASRVTEELAEDDGVRARVRGTRTYAVRWNWSDDGADPLCSCPSAPICKHAYAVGIRLLAAAVHEGVIGDPGIRRMLPLAWRHGPHERPQPPSSFLRPASELPRAPKAKPEVFEPRVRAIREAETMWLRQQAAAQLLWHFGMSHADVARLGLDHLLHDEDPDVRCWRLANAVAIANQGRVPRGLQAFLGRDDLANKAKEHKRQEVVEKLSKWAVSNERSQRHLRVLLGLAGDALEPRVTLQVRLTTSKLQDEPRSSNQLHQLAGDLRRDPQLLSPPQARLLRMLTEGELSYALPYSSQPAALANAQLNALMDRAAGSPFVQWSSDLPATLAARAGVTPGARVDFEGDDLRMVPECHLEEGELRLSLALVNGEGEARPMPDALLWASENTGLASHPTIALIGGAFHRVVEEPPRDVVRTLVEMHGLPLKREDGAMLDQLASRFATVAGALGQLTRVHDARPIVALDLRESDWLQVRVYALAGDPAWKPGGVLDESARLFEYTPRTGWERAADGAAPRPEVTLEHMQPPPADAIPAPGSEEEAAASAGEQEGAALSPWREVPEAARVAPALAWIEKLGVSRGDKRGPGGSPTLEPDGHTGWWLRLNARTAMALEECWAERPAGVTWYGNREVQRLLEGSRTVRTRVSVVASGMDWLKVKAEWEAEGMALTEADLAKLRAAREGFVRLASGWVRREDAESQDAVAAAHADLGLEADGVEQQISAWQLAQVRAGSLDVLEEAGADEHTRANVTRIREAMAAFQGVPSAGTPAGLTATLRPYQQDGLDFLAWTSGMGLGAVLADDMGLGKTVQALAWLLEMRARDAAASGGPVAPSLVVCPASVVHNWEREAARFAPNLRVLALTSGRDRRARLGTAGDHDLVVTNYALLRRDAERWKELELHAVILDEAQNIKNPDAVVTKAAQSLRARHRLALTGTPLENRALDLWSILSFVNPGYLGARSRFVARYDRPDAPPHSRRLLSARLRPVLLRRLKEQVAQDLPPRIEERLDCEMTPGQRKLYLAELVRGRELVRTLGAGEQGIAKQKIVILALLTRLRQICCHPALAGGDRALGSGKFDALFELLEPILAEGRKVLVFSQFVECLKLIEEACRKREVPYHMLTGSTSTKERANVVQAFGDDPSPCVFLVSLKAGGTGLNLTAASDVVLFDPWWNPAVEAQAIDRTHRIGQTRSVTAYKLLTEGTIEERIFELQQRKAAMVKDVLGEDGFARALTRADLDYLLSD</sequence>
<comment type="caution">
    <text evidence="7">The sequence shown here is derived from an EMBL/GenBank/DDBJ whole genome shotgun (WGS) entry which is preliminary data.</text>
</comment>
<keyword evidence="1" id="KW-0378">Hydrolase</keyword>
<dbReference type="GO" id="GO:0016787">
    <property type="term" value="F:hydrolase activity"/>
    <property type="evidence" value="ECO:0007669"/>
    <property type="project" value="UniProtKB-KW"/>
</dbReference>
<evidence type="ECO:0000259" key="5">
    <source>
        <dbReference type="PROSITE" id="PS51192"/>
    </source>
</evidence>
<dbReference type="PROSITE" id="PS50966">
    <property type="entry name" value="ZF_SWIM"/>
    <property type="match status" value="1"/>
</dbReference>
<dbReference type="InterPro" id="IPR007527">
    <property type="entry name" value="Znf_SWIM"/>
</dbReference>
<gene>
    <name evidence="7" type="ORF">HZA61_03030</name>
</gene>
<dbReference type="PROSITE" id="PS51192">
    <property type="entry name" value="HELICASE_ATP_BIND_1"/>
    <property type="match status" value="1"/>
</dbReference>
<dbReference type="InterPro" id="IPR027417">
    <property type="entry name" value="P-loop_NTPase"/>
</dbReference>
<dbReference type="Gene3D" id="3.40.50.10810">
    <property type="entry name" value="Tandem AAA-ATPase domain"/>
    <property type="match status" value="1"/>
</dbReference>
<feature type="domain" description="Helicase C-terminal" evidence="6">
    <location>
        <begin position="1114"/>
        <end position="1262"/>
    </location>
</feature>
<dbReference type="AlphaFoldDB" id="A0A933SBX9"/>